<dbReference type="EMBL" id="FMZB01000007">
    <property type="protein sequence ID" value="SDD13757.1"/>
    <property type="molecule type" value="Genomic_DNA"/>
</dbReference>
<evidence type="ECO:0000256" key="15">
    <source>
        <dbReference type="SAM" id="Coils"/>
    </source>
</evidence>
<dbReference type="SUPFAM" id="SSF54534">
    <property type="entry name" value="FKBP-like"/>
    <property type="match status" value="1"/>
</dbReference>
<evidence type="ECO:0000256" key="14">
    <source>
        <dbReference type="RuleBase" id="RU003914"/>
    </source>
</evidence>
<comment type="domain">
    <text evidence="12">Consists of 3 domains; the N-terminus binds the ribosome, the middle domain has PPIase activity, while the C-terminus has intrinsic chaperone activity on its own.</text>
</comment>
<comment type="subcellular location">
    <subcellularLocation>
        <location evidence="12">Cytoplasm</location>
    </subcellularLocation>
    <text evidence="12">About half TF is bound to the ribosome near the polypeptide exit tunnel while the other half is free in the cytoplasm.</text>
</comment>
<protein>
    <recommendedName>
        <fullName evidence="4 12">Trigger factor</fullName>
        <shortName evidence="12">TF</shortName>
        <ecNumber evidence="3 12">5.2.1.8</ecNumber>
    </recommendedName>
    <alternativeName>
        <fullName evidence="11 12">PPIase</fullName>
    </alternativeName>
</protein>
<sequence>MSAKFERTEGKNEGVLTITLSPEELDAALDQAFQKVVKQVQVPGFRKGRVPRKIFEQRFGVESLYQDAIDIVLPGAYMNAVEETGIEPVAQPDVDLEQIEQGKELIFKATVTVKPEVELGDYKGLEVEAEDTTVTDEDVESEIEALRNRQAELVVKEDGAVAEGDTVVIDFEGFTDGEAFEGGKAENHSLEIGSGSFIPGFEEQLIGKESGSESDISVTFPEEYHAAELAGKEAVFKVKIHEIKAKELPELDDEFAKDVDEEVESLDALREKTKNRLQEEKTNAAENNKREQLINLATDNAKVDVPEAMVDTELDRMVREFEQRLQMQGMTLEMYAQFSGQDEAALREQMKEDAGKRVKTNLTLEAIAKAENVEVTDEDVNAELDKMAEMYQTDKEQLTQMLGGNTDAIKDDLKFQKAIDVLVDNSKTA</sequence>
<evidence type="ECO:0000256" key="4">
    <source>
        <dbReference type="ARBA" id="ARBA00016902"/>
    </source>
</evidence>
<dbReference type="PIRSF" id="PIRSF003095">
    <property type="entry name" value="Trigger_factor"/>
    <property type="match status" value="1"/>
</dbReference>
<dbReference type="InterPro" id="IPR046357">
    <property type="entry name" value="PPIase_dom_sf"/>
</dbReference>
<gene>
    <name evidence="12" type="primary">tig</name>
    <name evidence="17" type="ORF">SAMN05421663_10736</name>
</gene>
<dbReference type="PANTHER" id="PTHR30560">
    <property type="entry name" value="TRIGGER FACTOR CHAPERONE AND PEPTIDYL-PROLYL CIS/TRANS ISOMERASE"/>
    <property type="match status" value="1"/>
</dbReference>
<dbReference type="RefSeq" id="WP_093727656.1">
    <property type="nucleotide sequence ID" value="NZ_FMZB01000007.1"/>
</dbReference>
<evidence type="ECO:0000256" key="6">
    <source>
        <dbReference type="ARBA" id="ARBA00023110"/>
    </source>
</evidence>
<evidence type="ECO:0000256" key="11">
    <source>
        <dbReference type="ARBA" id="ARBA00029986"/>
    </source>
</evidence>
<dbReference type="SUPFAM" id="SSF102735">
    <property type="entry name" value="Trigger factor ribosome-binding domain"/>
    <property type="match status" value="1"/>
</dbReference>
<dbReference type="GO" id="GO:0015031">
    <property type="term" value="P:protein transport"/>
    <property type="evidence" value="ECO:0007669"/>
    <property type="project" value="UniProtKB-UniRule"/>
</dbReference>
<accession>A0A1G6SC96</accession>
<dbReference type="FunFam" id="3.10.50.40:FF:000001">
    <property type="entry name" value="Trigger factor"/>
    <property type="match status" value="1"/>
</dbReference>
<dbReference type="InterPro" id="IPR027304">
    <property type="entry name" value="Trigger_fact/SurA_dom_sf"/>
</dbReference>
<comment type="function">
    <text evidence="10 12">Involved in protein export. Acts as a chaperone by maintaining the newly synthesized protein in an open conformation. Functions as a peptidyl-prolyl cis-trans isomerase.</text>
</comment>
<dbReference type="PANTHER" id="PTHR30560:SF3">
    <property type="entry name" value="TRIGGER FACTOR-LIKE PROTEIN TIG, CHLOROPLASTIC"/>
    <property type="match status" value="1"/>
</dbReference>
<evidence type="ECO:0000256" key="3">
    <source>
        <dbReference type="ARBA" id="ARBA00013194"/>
    </source>
</evidence>
<dbReference type="InterPro" id="IPR008880">
    <property type="entry name" value="Trigger_fac_C"/>
</dbReference>
<dbReference type="SUPFAM" id="SSF109998">
    <property type="entry name" value="Triger factor/SurA peptide-binding domain-like"/>
    <property type="match status" value="1"/>
</dbReference>
<evidence type="ECO:0000256" key="8">
    <source>
        <dbReference type="ARBA" id="ARBA00023235"/>
    </source>
</evidence>
<keyword evidence="12" id="KW-0963">Cytoplasm</keyword>
<reference evidence="18" key="1">
    <citation type="submission" date="2016-10" db="EMBL/GenBank/DDBJ databases">
        <authorList>
            <person name="Varghese N."/>
            <person name="Submissions S."/>
        </authorList>
    </citation>
    <scope>NUCLEOTIDE SEQUENCE [LARGE SCALE GENOMIC DNA]</scope>
    <source>
        <strain evidence="18">DSM 21620</strain>
    </source>
</reference>
<evidence type="ECO:0000256" key="1">
    <source>
        <dbReference type="ARBA" id="ARBA00000971"/>
    </source>
</evidence>
<dbReference type="InterPro" id="IPR036611">
    <property type="entry name" value="Trigger_fac_ribosome-bd_sf"/>
</dbReference>
<name>A0A1G6SC96_9BACI</name>
<dbReference type="Pfam" id="PF05698">
    <property type="entry name" value="Trigger_C"/>
    <property type="match status" value="1"/>
</dbReference>
<evidence type="ECO:0000256" key="10">
    <source>
        <dbReference type="ARBA" id="ARBA00024849"/>
    </source>
</evidence>
<dbReference type="GO" id="GO:0043022">
    <property type="term" value="F:ribosome binding"/>
    <property type="evidence" value="ECO:0007669"/>
    <property type="project" value="TreeGrafter"/>
</dbReference>
<dbReference type="STRING" id="361279.SAMN05421663_10736"/>
<dbReference type="Proteomes" id="UP000198666">
    <property type="component" value="Unassembled WGS sequence"/>
</dbReference>
<keyword evidence="5 12" id="KW-0132">Cell division</keyword>
<evidence type="ECO:0000256" key="9">
    <source>
        <dbReference type="ARBA" id="ARBA00023306"/>
    </source>
</evidence>
<dbReference type="Pfam" id="PF05697">
    <property type="entry name" value="Trigger_N"/>
    <property type="match status" value="1"/>
</dbReference>
<evidence type="ECO:0000256" key="2">
    <source>
        <dbReference type="ARBA" id="ARBA00005464"/>
    </source>
</evidence>
<dbReference type="GO" id="GO:0044183">
    <property type="term" value="F:protein folding chaperone"/>
    <property type="evidence" value="ECO:0007669"/>
    <property type="project" value="TreeGrafter"/>
</dbReference>
<dbReference type="InterPro" id="IPR001179">
    <property type="entry name" value="PPIase_FKBP_dom"/>
</dbReference>
<dbReference type="GO" id="GO:0043335">
    <property type="term" value="P:protein unfolding"/>
    <property type="evidence" value="ECO:0007669"/>
    <property type="project" value="TreeGrafter"/>
</dbReference>
<dbReference type="HAMAP" id="MF_00303">
    <property type="entry name" value="Trigger_factor_Tig"/>
    <property type="match status" value="1"/>
</dbReference>
<feature type="coiled-coil region" evidence="15">
    <location>
        <begin position="256"/>
        <end position="294"/>
    </location>
</feature>
<evidence type="ECO:0000256" key="13">
    <source>
        <dbReference type="PROSITE-ProRule" id="PRU00277"/>
    </source>
</evidence>
<keyword evidence="8 12" id="KW-0413">Isomerase</keyword>
<dbReference type="Gene3D" id="1.10.3120.10">
    <property type="entry name" value="Trigger factor, C-terminal domain"/>
    <property type="match status" value="1"/>
</dbReference>
<dbReference type="InterPro" id="IPR005215">
    <property type="entry name" value="Trig_fac"/>
</dbReference>
<dbReference type="GO" id="GO:0051301">
    <property type="term" value="P:cell division"/>
    <property type="evidence" value="ECO:0007669"/>
    <property type="project" value="UniProtKB-KW"/>
</dbReference>
<evidence type="ECO:0000313" key="17">
    <source>
        <dbReference type="EMBL" id="SDD13757.1"/>
    </source>
</evidence>
<organism evidence="17 18">
    <name type="scientific">Terribacillus halophilus</name>
    <dbReference type="NCBI Taxonomy" id="361279"/>
    <lineage>
        <taxon>Bacteria</taxon>
        <taxon>Bacillati</taxon>
        <taxon>Bacillota</taxon>
        <taxon>Bacilli</taxon>
        <taxon>Bacillales</taxon>
        <taxon>Bacillaceae</taxon>
        <taxon>Terribacillus</taxon>
    </lineage>
</organism>
<feature type="domain" description="PPIase FKBP-type" evidence="16">
    <location>
        <begin position="164"/>
        <end position="246"/>
    </location>
</feature>
<evidence type="ECO:0000313" key="18">
    <source>
        <dbReference type="Proteomes" id="UP000198666"/>
    </source>
</evidence>
<comment type="similarity">
    <text evidence="2 12 14">Belongs to the FKBP-type PPIase family. Tig subfamily.</text>
</comment>
<keyword evidence="9 12" id="KW-0131">Cell cycle</keyword>
<proteinExistence type="inferred from homology"/>
<evidence type="ECO:0000256" key="7">
    <source>
        <dbReference type="ARBA" id="ARBA00023186"/>
    </source>
</evidence>
<dbReference type="GO" id="GO:0051083">
    <property type="term" value="P:'de novo' cotranslational protein folding"/>
    <property type="evidence" value="ECO:0007669"/>
    <property type="project" value="TreeGrafter"/>
</dbReference>
<dbReference type="AlphaFoldDB" id="A0A1G6SC96"/>
<evidence type="ECO:0000256" key="12">
    <source>
        <dbReference type="HAMAP-Rule" id="MF_00303"/>
    </source>
</evidence>
<dbReference type="InterPro" id="IPR037041">
    <property type="entry name" value="Trigger_fac_C_sf"/>
</dbReference>
<dbReference type="Gene3D" id="3.30.70.1050">
    <property type="entry name" value="Trigger factor ribosome-binding domain"/>
    <property type="match status" value="1"/>
</dbReference>
<dbReference type="InterPro" id="IPR008881">
    <property type="entry name" value="Trigger_fac_ribosome-bd_bac"/>
</dbReference>
<keyword evidence="18" id="KW-1185">Reference proteome</keyword>
<keyword evidence="7 12" id="KW-0143">Chaperone</keyword>
<dbReference type="GO" id="GO:0003755">
    <property type="term" value="F:peptidyl-prolyl cis-trans isomerase activity"/>
    <property type="evidence" value="ECO:0007669"/>
    <property type="project" value="UniProtKB-UniRule"/>
</dbReference>
<dbReference type="EC" id="5.2.1.8" evidence="3 12"/>
<dbReference type="OrthoDB" id="9767721at2"/>
<comment type="catalytic activity">
    <reaction evidence="1 12 13">
        <text>[protein]-peptidylproline (omega=180) = [protein]-peptidylproline (omega=0)</text>
        <dbReference type="Rhea" id="RHEA:16237"/>
        <dbReference type="Rhea" id="RHEA-COMP:10747"/>
        <dbReference type="Rhea" id="RHEA-COMP:10748"/>
        <dbReference type="ChEBI" id="CHEBI:83833"/>
        <dbReference type="ChEBI" id="CHEBI:83834"/>
        <dbReference type="EC" id="5.2.1.8"/>
    </reaction>
</comment>
<evidence type="ECO:0000256" key="5">
    <source>
        <dbReference type="ARBA" id="ARBA00022618"/>
    </source>
</evidence>
<dbReference type="Gene3D" id="3.10.50.40">
    <property type="match status" value="1"/>
</dbReference>
<keyword evidence="6 12" id="KW-0697">Rotamase</keyword>
<dbReference type="GO" id="GO:0005737">
    <property type="term" value="C:cytoplasm"/>
    <property type="evidence" value="ECO:0007669"/>
    <property type="project" value="UniProtKB-SubCell"/>
</dbReference>
<keyword evidence="15" id="KW-0175">Coiled coil</keyword>
<evidence type="ECO:0000259" key="16">
    <source>
        <dbReference type="PROSITE" id="PS50059"/>
    </source>
</evidence>
<dbReference type="NCBIfam" id="TIGR00115">
    <property type="entry name" value="tig"/>
    <property type="match status" value="1"/>
</dbReference>
<dbReference type="PROSITE" id="PS50059">
    <property type="entry name" value="FKBP_PPIASE"/>
    <property type="match status" value="1"/>
</dbReference>
<dbReference type="Pfam" id="PF00254">
    <property type="entry name" value="FKBP_C"/>
    <property type="match status" value="1"/>
</dbReference>